<feature type="domain" description="Cyclic nucleotide-binding" evidence="1">
    <location>
        <begin position="1"/>
        <end position="104"/>
    </location>
</feature>
<evidence type="ECO:0000313" key="3">
    <source>
        <dbReference type="EMBL" id="GGF85468.1"/>
    </source>
</evidence>
<dbReference type="GO" id="GO:0071111">
    <property type="term" value="F:cyclic-guanylate-specific phosphodiesterase activity"/>
    <property type="evidence" value="ECO:0007669"/>
    <property type="project" value="InterPro"/>
</dbReference>
<dbReference type="InterPro" id="IPR035919">
    <property type="entry name" value="EAL_sf"/>
</dbReference>
<name>A0A917CDI2_9GAMM</name>
<dbReference type="InterPro" id="IPR014710">
    <property type="entry name" value="RmlC-like_jellyroll"/>
</dbReference>
<feature type="domain" description="EAL" evidence="2">
    <location>
        <begin position="135"/>
        <end position="384"/>
    </location>
</feature>
<dbReference type="CDD" id="cd01948">
    <property type="entry name" value="EAL"/>
    <property type="match status" value="1"/>
</dbReference>
<dbReference type="Pfam" id="PF00563">
    <property type="entry name" value="EAL"/>
    <property type="match status" value="1"/>
</dbReference>
<dbReference type="InterPro" id="IPR000595">
    <property type="entry name" value="cNMP-bd_dom"/>
</dbReference>
<evidence type="ECO:0000313" key="4">
    <source>
        <dbReference type="Proteomes" id="UP000605253"/>
    </source>
</evidence>
<dbReference type="RefSeq" id="WP_188363901.1">
    <property type="nucleotide sequence ID" value="NZ_BAABJF010000011.1"/>
</dbReference>
<dbReference type="InterPro" id="IPR018490">
    <property type="entry name" value="cNMP-bd_dom_sf"/>
</dbReference>
<dbReference type="PANTHER" id="PTHR33121:SF70">
    <property type="entry name" value="SIGNALING PROTEIN YKOW"/>
    <property type="match status" value="1"/>
</dbReference>
<comment type="caution">
    <text evidence="3">The sequence shown here is derived from an EMBL/GenBank/DDBJ whole genome shotgun (WGS) entry which is preliminary data.</text>
</comment>
<accession>A0A917CDI2</accession>
<organism evidence="3 4">
    <name type="scientific">Marinicella pacifica</name>
    <dbReference type="NCBI Taxonomy" id="1171543"/>
    <lineage>
        <taxon>Bacteria</taxon>
        <taxon>Pseudomonadati</taxon>
        <taxon>Pseudomonadota</taxon>
        <taxon>Gammaproteobacteria</taxon>
        <taxon>Lysobacterales</taxon>
        <taxon>Marinicellaceae</taxon>
        <taxon>Marinicella</taxon>
    </lineage>
</organism>
<proteinExistence type="predicted"/>
<dbReference type="InterPro" id="IPR001633">
    <property type="entry name" value="EAL_dom"/>
</dbReference>
<evidence type="ECO:0000259" key="1">
    <source>
        <dbReference type="PROSITE" id="PS50042"/>
    </source>
</evidence>
<dbReference type="SUPFAM" id="SSF51206">
    <property type="entry name" value="cAMP-binding domain-like"/>
    <property type="match status" value="1"/>
</dbReference>
<dbReference type="CDD" id="cd00038">
    <property type="entry name" value="CAP_ED"/>
    <property type="match status" value="1"/>
</dbReference>
<dbReference type="SMART" id="SM00100">
    <property type="entry name" value="cNMP"/>
    <property type="match status" value="1"/>
</dbReference>
<dbReference type="PANTHER" id="PTHR33121">
    <property type="entry name" value="CYCLIC DI-GMP PHOSPHODIESTERASE PDEF"/>
    <property type="match status" value="1"/>
</dbReference>
<dbReference type="PROSITE" id="PS50883">
    <property type="entry name" value="EAL"/>
    <property type="match status" value="1"/>
</dbReference>
<protein>
    <recommendedName>
        <fullName evidence="5">EAL domain-containing protein (Putative c-di-GMP-specific phosphodiesterase class I)</fullName>
    </recommendedName>
</protein>
<dbReference type="Gene3D" id="3.20.20.450">
    <property type="entry name" value="EAL domain"/>
    <property type="match status" value="1"/>
</dbReference>
<reference evidence="3" key="2">
    <citation type="submission" date="2020-09" db="EMBL/GenBank/DDBJ databases">
        <authorList>
            <person name="Sun Q."/>
            <person name="Zhou Y."/>
        </authorList>
    </citation>
    <scope>NUCLEOTIDE SEQUENCE</scope>
    <source>
        <strain evidence="3">CGMCC 1.12181</strain>
    </source>
</reference>
<dbReference type="AlphaFoldDB" id="A0A917CDI2"/>
<dbReference type="SMART" id="SM00052">
    <property type="entry name" value="EAL"/>
    <property type="match status" value="1"/>
</dbReference>
<evidence type="ECO:0000259" key="2">
    <source>
        <dbReference type="PROSITE" id="PS50883"/>
    </source>
</evidence>
<dbReference type="Proteomes" id="UP000605253">
    <property type="component" value="Unassembled WGS sequence"/>
</dbReference>
<evidence type="ECO:0008006" key="5">
    <source>
        <dbReference type="Google" id="ProtNLM"/>
    </source>
</evidence>
<dbReference type="Pfam" id="PF00027">
    <property type="entry name" value="cNMP_binding"/>
    <property type="match status" value="1"/>
</dbReference>
<dbReference type="InterPro" id="IPR050706">
    <property type="entry name" value="Cyclic-di-GMP_PDE-like"/>
</dbReference>
<gene>
    <name evidence="3" type="ORF">GCM10011365_03090</name>
</gene>
<dbReference type="SUPFAM" id="SSF141868">
    <property type="entry name" value="EAL domain-like"/>
    <property type="match status" value="1"/>
</dbReference>
<sequence length="386" mass="42923">MAFHLRYFQAGQFIFHEGEASDRAYIIEKGSVDILVADNQEVIHSLSAGELFGEMGVLDQSVRSTAARAKTKVTLLEIKPGQITDRLTDTDPIIQALIGVLLKRLRALLPKNGEQQNDDLLSHVASVIEQSGLSKFRLESELRTAVNSEKVQTVFQPIVDLNTHKVAGFEALSRWFHPKLGVISPFEFITLAEETDMIIEVGSLVFSRAIDLLSQLPESVFISINVSAKQLNSAEFLPSLSQRLKNQGINPARLKLEITETMMVDINQAATWIDRCHQADFLVCADDFGTGYSGLRQLLDLPFDVLKIDQVFIQSVLSNSVNITLVETMVSLAKKLNIQLVAEGIEDKSQHQLLKDMSVDYGQGYYYGKAISIPDILAQKAQSFKK</sequence>
<keyword evidence="4" id="KW-1185">Reference proteome</keyword>
<dbReference type="EMBL" id="BMEO01000001">
    <property type="protein sequence ID" value="GGF85468.1"/>
    <property type="molecule type" value="Genomic_DNA"/>
</dbReference>
<dbReference type="PROSITE" id="PS50042">
    <property type="entry name" value="CNMP_BINDING_3"/>
    <property type="match status" value="1"/>
</dbReference>
<dbReference type="Gene3D" id="2.60.120.10">
    <property type="entry name" value="Jelly Rolls"/>
    <property type="match status" value="1"/>
</dbReference>
<reference evidence="3" key="1">
    <citation type="journal article" date="2014" name="Int. J. Syst. Evol. Microbiol.">
        <title>Complete genome sequence of Corynebacterium casei LMG S-19264T (=DSM 44701T), isolated from a smear-ripened cheese.</title>
        <authorList>
            <consortium name="US DOE Joint Genome Institute (JGI-PGF)"/>
            <person name="Walter F."/>
            <person name="Albersmeier A."/>
            <person name="Kalinowski J."/>
            <person name="Ruckert C."/>
        </authorList>
    </citation>
    <scope>NUCLEOTIDE SEQUENCE</scope>
    <source>
        <strain evidence="3">CGMCC 1.12181</strain>
    </source>
</reference>